<keyword evidence="4" id="KW-0539">Nucleus</keyword>
<proteinExistence type="predicted"/>
<keyword evidence="3" id="KW-0804">Transcription</keyword>
<dbReference type="GO" id="GO:0003677">
    <property type="term" value="F:DNA binding"/>
    <property type="evidence" value="ECO:0007669"/>
    <property type="project" value="UniProtKB-KW"/>
</dbReference>
<keyword evidence="2" id="KW-0238">DNA-binding</keyword>
<feature type="domain" description="RWP-RK" evidence="6">
    <location>
        <begin position="266"/>
        <end position="349"/>
    </location>
</feature>
<feature type="region of interest" description="Disordered" evidence="5">
    <location>
        <begin position="365"/>
        <end position="429"/>
    </location>
</feature>
<evidence type="ECO:0000256" key="4">
    <source>
        <dbReference type="ARBA" id="ARBA00023242"/>
    </source>
</evidence>
<dbReference type="AlphaFoldDB" id="A0A6B2L3W8"/>
<dbReference type="PROSITE" id="PS51519">
    <property type="entry name" value="RWP_RK"/>
    <property type="match status" value="1"/>
</dbReference>
<accession>A0A6B2L3W8</accession>
<reference evidence="7" key="1">
    <citation type="journal article" date="2020" name="J. Eukaryot. Microbiol.">
        <title>De novo Sequencing, Assembly and Annotation of the Transcriptome for the Free-Living Testate Amoeba Arcella intermedia.</title>
        <authorList>
            <person name="Ribeiro G.M."/>
            <person name="Porfirio-Sousa A.L."/>
            <person name="Maurer-Alcala X.X."/>
            <person name="Katz L.A."/>
            <person name="Lahr D.J.G."/>
        </authorList>
    </citation>
    <scope>NUCLEOTIDE SEQUENCE</scope>
</reference>
<evidence type="ECO:0000313" key="7">
    <source>
        <dbReference type="EMBL" id="NDV31674.1"/>
    </source>
</evidence>
<dbReference type="InterPro" id="IPR003035">
    <property type="entry name" value="RWP-RK_dom"/>
</dbReference>
<evidence type="ECO:0000256" key="1">
    <source>
        <dbReference type="ARBA" id="ARBA00023015"/>
    </source>
</evidence>
<feature type="compositionally biased region" description="Low complexity" evidence="5">
    <location>
        <begin position="377"/>
        <end position="392"/>
    </location>
</feature>
<evidence type="ECO:0000259" key="6">
    <source>
        <dbReference type="PROSITE" id="PS51519"/>
    </source>
</evidence>
<dbReference type="EMBL" id="GIBP01002705">
    <property type="protein sequence ID" value="NDV31674.1"/>
    <property type="molecule type" value="Transcribed_RNA"/>
</dbReference>
<evidence type="ECO:0000256" key="5">
    <source>
        <dbReference type="SAM" id="MobiDB-lite"/>
    </source>
</evidence>
<feature type="compositionally biased region" description="Acidic residues" evidence="5">
    <location>
        <begin position="406"/>
        <end position="429"/>
    </location>
</feature>
<sequence>MSTLQAPAPHLQHSQAQLQRSFVPFQKNAKEISKENVKDGKKGNMEVNELLERYHQLLMHETQLLQQLQSNDNCSVMDLKSVGLELHKIVYKKINELRALVGEHEEIQIKETPQASPVTMVERNYVIHVVEQPTGNVVANKYLEPPVIVRVDDSLLDLASGARLQMIASLGLSLSDETLSRTLDNKQDILQGNTVVQVTSEGIATFNKLKIMEVSSKHHHQAFSIQIQLQELSSGEVISVGEPIKLAPLHVQSRINKRNRASSFTTNGRPKKRTRGEAESNYVDITPLLVLPQKEAANRLGISESMLCKRFKECTRRKWPYRYLRKIDKMIRVLTLNKKPEAIPKEDQDKIQCLKKEREECLHPVKIRITGHDKAGRTYSPSPSKSSKPSTDSESERSESNSGSPYEEENDAEENEPEAEEGPEEDEIEQVASTLNLLKKGGF</sequence>
<evidence type="ECO:0000256" key="2">
    <source>
        <dbReference type="ARBA" id="ARBA00023125"/>
    </source>
</evidence>
<keyword evidence="1" id="KW-0805">Transcription regulation</keyword>
<name>A0A6B2L3W8_9EUKA</name>
<protein>
    <recommendedName>
        <fullName evidence="6">RWP-RK domain-containing protein</fullName>
    </recommendedName>
</protein>
<evidence type="ECO:0000256" key="3">
    <source>
        <dbReference type="ARBA" id="ARBA00023163"/>
    </source>
</evidence>
<organism evidence="7">
    <name type="scientific">Arcella intermedia</name>
    <dbReference type="NCBI Taxonomy" id="1963864"/>
    <lineage>
        <taxon>Eukaryota</taxon>
        <taxon>Amoebozoa</taxon>
        <taxon>Tubulinea</taxon>
        <taxon>Elardia</taxon>
        <taxon>Arcellinida</taxon>
        <taxon>Sphaerothecina</taxon>
        <taxon>Arcellidae</taxon>
        <taxon>Arcella</taxon>
    </lineage>
</organism>